<sequence>MLNLLLLPILSISYFCLMIHAHAPRYFLENTSMEDIDEGIEEGFGESTMLKEREAQGQTYSAKKARAATPPSAPLKAKNSLHKHFYTKTVELRMVKLIDKPILTEKMITQESLEQYNVMKLLLGMGCLELALFAEQYNENLVKEFYANLTEEFGNSESPTYEEEADFDEITKVLTGDAGAVWAETNRLNSSLMKIPHIVLFIKKDQYLYCYFQKHHQVDRPKEEASKHQVGPPSPPPSSAEAAEVTTCLDLLNQQLSNVIASVLQMQQDLKNLKDKIP</sequence>
<keyword evidence="2" id="KW-1185">Reference proteome</keyword>
<name>A0ACC0B729_CATRO</name>
<comment type="caution">
    <text evidence="1">The sequence shown here is derived from an EMBL/GenBank/DDBJ whole genome shotgun (WGS) entry which is preliminary data.</text>
</comment>
<accession>A0ACC0B729</accession>
<evidence type="ECO:0000313" key="1">
    <source>
        <dbReference type="EMBL" id="KAI5668442.1"/>
    </source>
</evidence>
<organism evidence="1 2">
    <name type="scientific">Catharanthus roseus</name>
    <name type="common">Madagascar periwinkle</name>
    <name type="synonym">Vinca rosea</name>
    <dbReference type="NCBI Taxonomy" id="4058"/>
    <lineage>
        <taxon>Eukaryota</taxon>
        <taxon>Viridiplantae</taxon>
        <taxon>Streptophyta</taxon>
        <taxon>Embryophyta</taxon>
        <taxon>Tracheophyta</taxon>
        <taxon>Spermatophyta</taxon>
        <taxon>Magnoliopsida</taxon>
        <taxon>eudicotyledons</taxon>
        <taxon>Gunneridae</taxon>
        <taxon>Pentapetalae</taxon>
        <taxon>asterids</taxon>
        <taxon>lamiids</taxon>
        <taxon>Gentianales</taxon>
        <taxon>Apocynaceae</taxon>
        <taxon>Rauvolfioideae</taxon>
        <taxon>Vinceae</taxon>
        <taxon>Catharanthinae</taxon>
        <taxon>Catharanthus</taxon>
    </lineage>
</organism>
<reference evidence="2" key="1">
    <citation type="journal article" date="2023" name="Nat. Plants">
        <title>Single-cell RNA sequencing provides a high-resolution roadmap for understanding the multicellular compartmentation of specialized metabolism.</title>
        <authorList>
            <person name="Sun S."/>
            <person name="Shen X."/>
            <person name="Li Y."/>
            <person name="Li Y."/>
            <person name="Wang S."/>
            <person name="Li R."/>
            <person name="Zhang H."/>
            <person name="Shen G."/>
            <person name="Guo B."/>
            <person name="Wei J."/>
            <person name="Xu J."/>
            <person name="St-Pierre B."/>
            <person name="Chen S."/>
            <person name="Sun C."/>
        </authorList>
    </citation>
    <scope>NUCLEOTIDE SEQUENCE [LARGE SCALE GENOMIC DNA]</scope>
</reference>
<dbReference type="EMBL" id="CM044704">
    <property type="protein sequence ID" value="KAI5668442.1"/>
    <property type="molecule type" value="Genomic_DNA"/>
</dbReference>
<evidence type="ECO:0000313" key="2">
    <source>
        <dbReference type="Proteomes" id="UP001060085"/>
    </source>
</evidence>
<dbReference type="Proteomes" id="UP001060085">
    <property type="component" value="Linkage Group LG04"/>
</dbReference>
<proteinExistence type="predicted"/>
<protein>
    <submittedName>
        <fullName evidence="1">Uncharacterized protein</fullName>
    </submittedName>
</protein>
<gene>
    <name evidence="1" type="ORF">M9H77_18295</name>
</gene>